<dbReference type="Gramene" id="TVU06014">
    <property type="protein sequence ID" value="TVU06014"/>
    <property type="gene ID" value="EJB05_49201"/>
</dbReference>
<feature type="compositionally biased region" description="Basic residues" evidence="4">
    <location>
        <begin position="25"/>
        <end position="40"/>
    </location>
</feature>
<proteinExistence type="inferred from homology"/>
<feature type="compositionally biased region" description="Basic and acidic residues" evidence="4">
    <location>
        <begin position="89"/>
        <end position="99"/>
    </location>
</feature>
<dbReference type="InterPro" id="IPR036452">
    <property type="entry name" value="Ribo_hydro-like"/>
</dbReference>
<feature type="domain" description="Inosine/uridine-preferring nucleoside hydrolase" evidence="5">
    <location>
        <begin position="124"/>
        <end position="328"/>
    </location>
</feature>
<dbReference type="InterPro" id="IPR001910">
    <property type="entry name" value="Inosine/uridine_hydrolase_dom"/>
</dbReference>
<dbReference type="AlphaFoldDB" id="A0A5J9T3S2"/>
<dbReference type="Gene3D" id="3.90.245.10">
    <property type="entry name" value="Ribonucleoside hydrolase-like"/>
    <property type="match status" value="1"/>
</dbReference>
<dbReference type="Proteomes" id="UP000324897">
    <property type="component" value="Unassembled WGS sequence"/>
</dbReference>
<gene>
    <name evidence="6" type="ORF">EJB05_49201</name>
    <name evidence="7" type="ORF">EJB05_49202</name>
</gene>
<dbReference type="EMBL" id="RWGY01000051">
    <property type="protein sequence ID" value="TVU06015.1"/>
    <property type="molecule type" value="Genomic_DNA"/>
</dbReference>
<organism evidence="7 8">
    <name type="scientific">Eragrostis curvula</name>
    <name type="common">weeping love grass</name>
    <dbReference type="NCBI Taxonomy" id="38414"/>
    <lineage>
        <taxon>Eukaryota</taxon>
        <taxon>Viridiplantae</taxon>
        <taxon>Streptophyta</taxon>
        <taxon>Embryophyta</taxon>
        <taxon>Tracheophyta</taxon>
        <taxon>Spermatophyta</taxon>
        <taxon>Magnoliopsida</taxon>
        <taxon>Liliopsida</taxon>
        <taxon>Poales</taxon>
        <taxon>Poaceae</taxon>
        <taxon>PACMAD clade</taxon>
        <taxon>Chloridoideae</taxon>
        <taxon>Eragrostideae</taxon>
        <taxon>Eragrostidinae</taxon>
        <taxon>Eragrostis</taxon>
    </lineage>
</organism>
<dbReference type="SUPFAM" id="SSF53590">
    <property type="entry name" value="Nucleoside hydrolase"/>
    <property type="match status" value="1"/>
</dbReference>
<dbReference type="PANTHER" id="PTHR12304:SF21">
    <property type="entry name" value="URIDINE NUCLEOSIDASE 2-RELATED"/>
    <property type="match status" value="1"/>
</dbReference>
<dbReference type="EMBL" id="RWGY01000051">
    <property type="protein sequence ID" value="TVU06014.1"/>
    <property type="molecule type" value="Genomic_DNA"/>
</dbReference>
<reference evidence="7 8" key="1">
    <citation type="journal article" date="2019" name="Sci. Rep.">
        <title>A high-quality genome of Eragrostis curvula grass provides insights into Poaceae evolution and supports new strategies to enhance forage quality.</title>
        <authorList>
            <person name="Carballo J."/>
            <person name="Santos B.A.C.M."/>
            <person name="Zappacosta D."/>
            <person name="Garbus I."/>
            <person name="Selva J.P."/>
            <person name="Gallo C.A."/>
            <person name="Diaz A."/>
            <person name="Albertini E."/>
            <person name="Caccamo M."/>
            <person name="Echenique V."/>
        </authorList>
    </citation>
    <scope>NUCLEOTIDE SEQUENCE [LARGE SCALE GENOMIC DNA]</scope>
    <source>
        <strain evidence="8">cv. Victoria</strain>
        <tissue evidence="7">Leaf</tissue>
    </source>
</reference>
<name>A0A5J9T3S2_9POAL</name>
<evidence type="ECO:0000313" key="8">
    <source>
        <dbReference type="Proteomes" id="UP000324897"/>
    </source>
</evidence>
<comment type="caution">
    <text evidence="7">The sequence shown here is derived from an EMBL/GenBank/DDBJ whole genome shotgun (WGS) entry which is preliminary data.</text>
</comment>
<evidence type="ECO:0000256" key="4">
    <source>
        <dbReference type="SAM" id="MobiDB-lite"/>
    </source>
</evidence>
<feature type="non-terminal residue" evidence="7">
    <location>
        <position position="1"/>
    </location>
</feature>
<dbReference type="GO" id="GO:0006152">
    <property type="term" value="P:purine nucleoside catabolic process"/>
    <property type="evidence" value="ECO:0007669"/>
    <property type="project" value="TreeGrafter"/>
</dbReference>
<accession>A0A5J9T3S2</accession>
<sequence>MAPSCSTPPSLLLGVDARAAVPPPRRGRSPPRRGCSRRRPSSSPWPFPSSPWLLASPSLLLAVPVPVLDMVARAAVPPLLAIATKTSHGRPDLGNRHQDTLPQPNLRPPGCPLLRRVSEGNDFQAIKKDPSFASKVKKIVVLGGSFFAAGNATPSAEANIRSDPEAADIVFTSGADIYVVGLNITTQLELIEDLLELRNSKGKHAQFLCDICKFYRDWHVQSYGAPGTLKPHIYLCDRYDAVLKMKNGCSAHISVFRSVVFLHDPVSFAALVRPEYFTFKKGVVRVETKGICTGHTSMDMGLKKWNSENPWTGYSPISVAWTVDVRKVVAFVKELVTKQ</sequence>
<evidence type="ECO:0000256" key="2">
    <source>
        <dbReference type="ARBA" id="ARBA00022801"/>
    </source>
</evidence>
<dbReference type="GO" id="GO:0008477">
    <property type="term" value="F:purine nucleosidase activity"/>
    <property type="evidence" value="ECO:0007669"/>
    <property type="project" value="TreeGrafter"/>
</dbReference>
<dbReference type="InterPro" id="IPR023186">
    <property type="entry name" value="IUNH"/>
</dbReference>
<feature type="region of interest" description="Disordered" evidence="4">
    <location>
        <begin position="86"/>
        <end position="110"/>
    </location>
</feature>
<evidence type="ECO:0000256" key="3">
    <source>
        <dbReference type="ARBA" id="ARBA00023295"/>
    </source>
</evidence>
<keyword evidence="2" id="KW-0378">Hydrolase</keyword>
<keyword evidence="3" id="KW-0326">Glycosidase</keyword>
<dbReference type="PANTHER" id="PTHR12304">
    <property type="entry name" value="INOSINE-URIDINE PREFERRING NUCLEOSIDE HYDROLASE"/>
    <property type="match status" value="1"/>
</dbReference>
<evidence type="ECO:0000256" key="1">
    <source>
        <dbReference type="ARBA" id="ARBA00009176"/>
    </source>
</evidence>
<dbReference type="OrthoDB" id="432381at2759"/>
<dbReference type="Gramene" id="TVU06015">
    <property type="protein sequence ID" value="TVU06015"/>
    <property type="gene ID" value="EJB05_49202"/>
</dbReference>
<dbReference type="GO" id="GO:0005829">
    <property type="term" value="C:cytosol"/>
    <property type="evidence" value="ECO:0007669"/>
    <property type="project" value="TreeGrafter"/>
</dbReference>
<protein>
    <recommendedName>
        <fullName evidence="5">Inosine/uridine-preferring nucleoside hydrolase domain-containing protein</fullName>
    </recommendedName>
</protein>
<comment type="similarity">
    <text evidence="1">Belongs to the IUNH family.</text>
</comment>
<evidence type="ECO:0000259" key="5">
    <source>
        <dbReference type="Pfam" id="PF01156"/>
    </source>
</evidence>
<dbReference type="Pfam" id="PF01156">
    <property type="entry name" value="IU_nuc_hydro"/>
    <property type="match status" value="1"/>
</dbReference>
<feature type="region of interest" description="Disordered" evidence="4">
    <location>
        <begin position="1"/>
        <end position="47"/>
    </location>
</feature>
<evidence type="ECO:0000313" key="7">
    <source>
        <dbReference type="EMBL" id="TVU06015.1"/>
    </source>
</evidence>
<evidence type="ECO:0000313" key="6">
    <source>
        <dbReference type="EMBL" id="TVU06014.1"/>
    </source>
</evidence>
<keyword evidence="8" id="KW-1185">Reference proteome</keyword>